<dbReference type="Proteomes" id="UP000064921">
    <property type="component" value="Chromosome"/>
</dbReference>
<dbReference type="Pfam" id="PF00903">
    <property type="entry name" value="Glyoxalase"/>
    <property type="match status" value="1"/>
</dbReference>
<dbReference type="PANTHER" id="PTHR36503">
    <property type="entry name" value="BLR2520 PROTEIN"/>
    <property type="match status" value="1"/>
</dbReference>
<proteinExistence type="predicted"/>
<dbReference type="InterPro" id="IPR026275">
    <property type="entry name" value="Glyoxalase/dOase/EhpR"/>
</dbReference>
<dbReference type="InterPro" id="IPR029068">
    <property type="entry name" value="Glyas_Bleomycin-R_OHBP_Dase"/>
</dbReference>
<keyword evidence="3" id="KW-1185">Reference proteome</keyword>
<reference evidence="2 3" key="1">
    <citation type="submission" date="2015-10" db="EMBL/GenBank/DDBJ databases">
        <title>The world's first case of liver abscess caused by Pannonibacter phragmitetus.</title>
        <authorList>
            <person name="Ming D."/>
            <person name="Wang M."/>
            <person name="Zhou Y."/>
            <person name="Jiang T."/>
            <person name="Hu S."/>
        </authorList>
    </citation>
    <scope>NUCLEOTIDE SEQUENCE [LARGE SCALE GENOMIC DNA]</scope>
    <source>
        <strain evidence="2 3">31801</strain>
    </source>
</reference>
<dbReference type="EMBL" id="CP013068">
    <property type="protein sequence ID" value="ALV27000.1"/>
    <property type="molecule type" value="Genomic_DNA"/>
</dbReference>
<dbReference type="PANTHER" id="PTHR36503:SF1">
    <property type="entry name" value="BLR2520 PROTEIN"/>
    <property type="match status" value="1"/>
</dbReference>
<protein>
    <recommendedName>
        <fullName evidence="1">VOC domain-containing protein</fullName>
    </recommendedName>
</protein>
<gene>
    <name evidence="2" type="ORF">APZ00_07875</name>
</gene>
<dbReference type="AlphaFoldDB" id="A0A0U3N282"/>
<evidence type="ECO:0000313" key="2">
    <source>
        <dbReference type="EMBL" id="ALV27000.1"/>
    </source>
</evidence>
<dbReference type="Gene3D" id="3.30.720.120">
    <property type="match status" value="1"/>
</dbReference>
<dbReference type="InterPro" id="IPR037523">
    <property type="entry name" value="VOC_core"/>
</dbReference>
<evidence type="ECO:0000259" key="1">
    <source>
        <dbReference type="PROSITE" id="PS51819"/>
    </source>
</evidence>
<dbReference type="STRING" id="121719.APZ00_07875"/>
<sequence length="125" mass="13818">MKPSNFVIFYVQDTAASAAFYARLLGMGPVEQMPGFAMFVTPEGFKLGLWQGQSVIPPSDGQIGGTEVMFECASNEELEATHRSWAGIGAVILQKPEQRDFGYTFTAADPDGHRLRVYRRNENPV</sequence>
<evidence type="ECO:0000313" key="3">
    <source>
        <dbReference type="Proteomes" id="UP000064921"/>
    </source>
</evidence>
<dbReference type="KEGG" id="pphr:APZ00_07875"/>
<dbReference type="PROSITE" id="PS51819">
    <property type="entry name" value="VOC"/>
    <property type="match status" value="1"/>
</dbReference>
<feature type="domain" description="VOC" evidence="1">
    <location>
        <begin position="3"/>
        <end position="120"/>
    </location>
</feature>
<dbReference type="InterPro" id="IPR004360">
    <property type="entry name" value="Glyas_Fos-R_dOase_dom"/>
</dbReference>
<organism evidence="2 3">
    <name type="scientific">Pannonibacter phragmitetus</name>
    <dbReference type="NCBI Taxonomy" id="121719"/>
    <lineage>
        <taxon>Bacteria</taxon>
        <taxon>Pseudomonadati</taxon>
        <taxon>Pseudomonadota</taxon>
        <taxon>Alphaproteobacteria</taxon>
        <taxon>Hyphomicrobiales</taxon>
        <taxon>Stappiaceae</taxon>
        <taxon>Pannonibacter</taxon>
    </lineage>
</organism>
<dbReference type="PIRSF" id="PIRSF039020">
    <property type="entry name" value="EhpR"/>
    <property type="match status" value="1"/>
</dbReference>
<name>A0A0U3N282_9HYPH</name>
<dbReference type="Gene3D" id="3.30.720.110">
    <property type="match status" value="1"/>
</dbReference>
<accession>A0A0U3N282</accession>
<dbReference type="SUPFAM" id="SSF54593">
    <property type="entry name" value="Glyoxalase/Bleomycin resistance protein/Dihydroxybiphenyl dioxygenase"/>
    <property type="match status" value="1"/>
</dbReference>
<dbReference type="RefSeq" id="WP_058898591.1">
    <property type="nucleotide sequence ID" value="NZ_CP013068.1"/>
</dbReference>